<dbReference type="Pfam" id="PF14054">
    <property type="entry name" value="DUF4249"/>
    <property type="match status" value="1"/>
</dbReference>
<dbReference type="Proteomes" id="UP000286063">
    <property type="component" value="Unassembled WGS sequence"/>
</dbReference>
<evidence type="ECO:0000313" key="2">
    <source>
        <dbReference type="Proteomes" id="UP000286063"/>
    </source>
</evidence>
<organism evidence="1 2">
    <name type="scientific">Butyricimonas virosa</name>
    <dbReference type="NCBI Taxonomy" id="544645"/>
    <lineage>
        <taxon>Bacteria</taxon>
        <taxon>Pseudomonadati</taxon>
        <taxon>Bacteroidota</taxon>
        <taxon>Bacteroidia</taxon>
        <taxon>Bacteroidales</taxon>
        <taxon>Odoribacteraceae</taxon>
        <taxon>Butyricimonas</taxon>
    </lineage>
</organism>
<dbReference type="RefSeq" id="WP_117721296.1">
    <property type="nucleotide sequence ID" value="NZ_CAJUBB010000019.1"/>
</dbReference>
<reference evidence="1 2" key="1">
    <citation type="submission" date="2018-08" db="EMBL/GenBank/DDBJ databases">
        <title>A genome reference for cultivated species of the human gut microbiota.</title>
        <authorList>
            <person name="Zou Y."/>
            <person name="Xue W."/>
            <person name="Luo G."/>
        </authorList>
    </citation>
    <scope>NUCLEOTIDE SEQUENCE [LARGE SCALE GENOMIC DNA]</scope>
    <source>
        <strain evidence="1 2">OF02-7</strain>
    </source>
</reference>
<proteinExistence type="predicted"/>
<dbReference type="AlphaFoldDB" id="A0A413IST7"/>
<name>A0A413IST7_9BACT</name>
<dbReference type="EMBL" id="QSCR01000002">
    <property type="protein sequence ID" value="RGY20800.1"/>
    <property type="molecule type" value="Genomic_DNA"/>
</dbReference>
<protein>
    <submittedName>
        <fullName evidence="1">DUF4249 domain-containing protein</fullName>
    </submittedName>
</protein>
<sequence>MKKEVIRIFLVLLTWELLLNGCEQKLHLDLNAQSPVLVVNSILMADNDSVRVRVTWTKNVYEQGDFPVEANASVKLYKNNRFVGACQYQKEGWYVIVHHVEATEVYRIEVDIPGRPLVWGETRVPAPLLNASIECDSLQERIINRWTDREEEKNYYWLSSTHSSLNGVPDTLHMELVSYLQTNSTLPDAFNRSFDFDEEIPAEYDYYLRVEDSGLSGKEIELSYKGRRSGYYHWRPDTGCYKSTRFILSLDENYDRYLKSSIVNDDYLSAMDSEPLFYAPLWTYSNIHGGTGLVASYSKYEDLFIQVFTKREEW</sequence>
<dbReference type="OrthoDB" id="1466461at2"/>
<dbReference type="InterPro" id="IPR025345">
    <property type="entry name" value="DUF4249"/>
</dbReference>
<accession>A0A413IST7</accession>
<evidence type="ECO:0000313" key="1">
    <source>
        <dbReference type="EMBL" id="RGY20800.1"/>
    </source>
</evidence>
<gene>
    <name evidence="1" type="ORF">DXA50_01690</name>
</gene>
<comment type="caution">
    <text evidence="1">The sequence shown here is derived from an EMBL/GenBank/DDBJ whole genome shotgun (WGS) entry which is preliminary data.</text>
</comment>